<comment type="caution">
    <text evidence="7">The sequence shown here is derived from an EMBL/GenBank/DDBJ whole genome shotgun (WGS) entry which is preliminary data.</text>
</comment>
<keyword evidence="5" id="KW-0460">Magnesium</keyword>
<dbReference type="PANTHER" id="PTHR12992:SF11">
    <property type="entry name" value="MITOCHONDRIAL COENZYME A DIPHOSPHATASE NUDT8"/>
    <property type="match status" value="1"/>
</dbReference>
<dbReference type="Proteomes" id="UP001221898">
    <property type="component" value="Unassembled WGS sequence"/>
</dbReference>
<dbReference type="AlphaFoldDB" id="A0AAD7SJL1"/>
<dbReference type="GO" id="GO:0010945">
    <property type="term" value="F:coenzyme A diphosphatase activity"/>
    <property type="evidence" value="ECO:0007669"/>
    <property type="project" value="InterPro"/>
</dbReference>
<evidence type="ECO:0000313" key="8">
    <source>
        <dbReference type="Proteomes" id="UP001221898"/>
    </source>
</evidence>
<dbReference type="InterPro" id="IPR015797">
    <property type="entry name" value="NUDIX_hydrolase-like_dom_sf"/>
</dbReference>
<evidence type="ECO:0000256" key="5">
    <source>
        <dbReference type="ARBA" id="ARBA00022842"/>
    </source>
</evidence>
<dbReference type="EMBL" id="JAINUG010000056">
    <property type="protein sequence ID" value="KAJ8403749.1"/>
    <property type="molecule type" value="Genomic_DNA"/>
</dbReference>
<name>A0AAD7SJL1_9TELE</name>
<dbReference type="Gene3D" id="3.90.79.10">
    <property type="entry name" value="Nucleoside Triphosphate Pyrophosphohydrolase"/>
    <property type="match status" value="1"/>
</dbReference>
<evidence type="ECO:0000256" key="2">
    <source>
        <dbReference type="ARBA" id="ARBA00001946"/>
    </source>
</evidence>
<keyword evidence="8" id="KW-1185">Reference proteome</keyword>
<keyword evidence="4" id="KW-0378">Hydrolase</keyword>
<evidence type="ECO:0000256" key="3">
    <source>
        <dbReference type="ARBA" id="ARBA00022723"/>
    </source>
</evidence>
<dbReference type="GO" id="GO:0046872">
    <property type="term" value="F:metal ion binding"/>
    <property type="evidence" value="ECO:0007669"/>
    <property type="project" value="UniProtKB-KW"/>
</dbReference>
<keyword evidence="3" id="KW-0479">Metal-binding</keyword>
<proteinExistence type="predicted"/>
<reference evidence="7" key="1">
    <citation type="journal article" date="2023" name="Science">
        <title>Genome structures resolve the early diversification of teleost fishes.</title>
        <authorList>
            <person name="Parey E."/>
            <person name="Louis A."/>
            <person name="Montfort J."/>
            <person name="Bouchez O."/>
            <person name="Roques C."/>
            <person name="Iampietro C."/>
            <person name="Lluch J."/>
            <person name="Castinel A."/>
            <person name="Donnadieu C."/>
            <person name="Desvignes T."/>
            <person name="Floi Bucao C."/>
            <person name="Jouanno E."/>
            <person name="Wen M."/>
            <person name="Mejri S."/>
            <person name="Dirks R."/>
            <person name="Jansen H."/>
            <person name="Henkel C."/>
            <person name="Chen W.J."/>
            <person name="Zahm M."/>
            <person name="Cabau C."/>
            <person name="Klopp C."/>
            <person name="Thompson A.W."/>
            <person name="Robinson-Rechavi M."/>
            <person name="Braasch I."/>
            <person name="Lecointre G."/>
            <person name="Bobe J."/>
            <person name="Postlethwait J.H."/>
            <person name="Berthelot C."/>
            <person name="Roest Crollius H."/>
            <person name="Guiguen Y."/>
        </authorList>
    </citation>
    <scope>NUCLEOTIDE SEQUENCE</scope>
    <source>
        <strain evidence="7">NC1722</strain>
    </source>
</reference>
<gene>
    <name evidence="7" type="ORF">AAFF_G00346170</name>
</gene>
<protein>
    <recommendedName>
        <fullName evidence="9">Nudix hydrolase domain-containing protein</fullName>
    </recommendedName>
</protein>
<accession>A0AAD7SJL1</accession>
<keyword evidence="6" id="KW-0464">Manganese</keyword>
<evidence type="ECO:0008006" key="9">
    <source>
        <dbReference type="Google" id="ProtNLM"/>
    </source>
</evidence>
<evidence type="ECO:0000256" key="1">
    <source>
        <dbReference type="ARBA" id="ARBA00001936"/>
    </source>
</evidence>
<dbReference type="InterPro" id="IPR045121">
    <property type="entry name" value="CoAse"/>
</dbReference>
<sequence>MRHFRCPSKELPFQAACLCLRTPTQSRDSLSCWAGSTSAASAIPRQSVLPPQIRRLHQGDAGLGRAVLSAENEARCRRTLEPNMAAYEKERAKGKAKEGQRGWAAVLVSLCLVGGEPAFLFTLRSNTLKGRHKGDVRGKQDPSDRDVVDTALREACEELGVAVAVSSVWGVLKPLRDMSGMLVAPVLANLGPLENLSFRPNPSEVEEIFTISLAHLCSPKNRGYTNFRVGDRYGYTLPVFRNGKHRVWGLTAVALDHTLKIIAPP</sequence>
<comment type="cofactor">
    <cofactor evidence="2">
        <name>Mg(2+)</name>
        <dbReference type="ChEBI" id="CHEBI:18420"/>
    </cofactor>
</comment>
<comment type="cofactor">
    <cofactor evidence="1">
        <name>Mn(2+)</name>
        <dbReference type="ChEBI" id="CHEBI:29035"/>
    </cofactor>
</comment>
<organism evidence="7 8">
    <name type="scientific">Aldrovandia affinis</name>
    <dbReference type="NCBI Taxonomy" id="143900"/>
    <lineage>
        <taxon>Eukaryota</taxon>
        <taxon>Metazoa</taxon>
        <taxon>Chordata</taxon>
        <taxon>Craniata</taxon>
        <taxon>Vertebrata</taxon>
        <taxon>Euteleostomi</taxon>
        <taxon>Actinopterygii</taxon>
        <taxon>Neopterygii</taxon>
        <taxon>Teleostei</taxon>
        <taxon>Notacanthiformes</taxon>
        <taxon>Halosauridae</taxon>
        <taxon>Aldrovandia</taxon>
    </lineage>
</organism>
<dbReference type="SUPFAM" id="SSF55811">
    <property type="entry name" value="Nudix"/>
    <property type="match status" value="1"/>
</dbReference>
<dbReference type="CDD" id="cd03426">
    <property type="entry name" value="NUDIX_CoAse_Nudt7"/>
    <property type="match status" value="1"/>
</dbReference>
<evidence type="ECO:0000256" key="6">
    <source>
        <dbReference type="ARBA" id="ARBA00023211"/>
    </source>
</evidence>
<dbReference type="PANTHER" id="PTHR12992">
    <property type="entry name" value="NUDIX HYDROLASE"/>
    <property type="match status" value="1"/>
</dbReference>
<evidence type="ECO:0000313" key="7">
    <source>
        <dbReference type="EMBL" id="KAJ8403749.1"/>
    </source>
</evidence>
<evidence type="ECO:0000256" key="4">
    <source>
        <dbReference type="ARBA" id="ARBA00022801"/>
    </source>
</evidence>